<comment type="caution">
    <text evidence="8">The sequence shown here is derived from an EMBL/GenBank/DDBJ whole genome shotgun (WGS) entry which is preliminary data.</text>
</comment>
<dbReference type="InterPro" id="IPR012674">
    <property type="entry name" value="Calycin"/>
</dbReference>
<feature type="signal peptide" evidence="6">
    <location>
        <begin position="1"/>
        <end position="16"/>
    </location>
</feature>
<keyword evidence="5" id="KW-1015">Disulfide bond</keyword>
<dbReference type="EMBL" id="JBBHLL010000528">
    <property type="protein sequence ID" value="KAK7800907.1"/>
    <property type="molecule type" value="Genomic_DNA"/>
</dbReference>
<keyword evidence="9" id="KW-1185">Reference proteome</keyword>
<evidence type="ECO:0000313" key="8">
    <source>
        <dbReference type="EMBL" id="KAK7800907.1"/>
    </source>
</evidence>
<dbReference type="PANTHER" id="PTHR11430:SF28">
    <property type="entry name" value="EPIDIDYMAL-SPECIFIC LIPOCALIN-9"/>
    <property type="match status" value="1"/>
</dbReference>
<dbReference type="PANTHER" id="PTHR11430">
    <property type="entry name" value="LIPOCALIN"/>
    <property type="match status" value="1"/>
</dbReference>
<sequence length="183" mass="21347">MVILLVLGLVLSLANAQFSRDFTVQKNHNMARVSGTWNSLFMASDNMTRIRENGDLRLFIRKINILKNGSLKFDFHFMVQGECVAVTMVCEKTETNGEFTVAYEGENRVWLSETDYRTYVIFYMENIKNGTKTHVLAFYVRIPKFEKSYLKRFEYVCKIYGLDSQSIIDLIDKDNCYVVPKRT</sequence>
<dbReference type="Proteomes" id="UP001488838">
    <property type="component" value="Unassembled WGS sequence"/>
</dbReference>
<proteinExistence type="inferred from homology"/>
<feature type="domain" description="Lipocalin/cytosolic fatty-acid binding" evidence="7">
    <location>
        <begin position="34"/>
        <end position="174"/>
    </location>
</feature>
<dbReference type="PRINTS" id="PR01221">
    <property type="entry name" value="MAJORURINARY"/>
</dbReference>
<evidence type="ECO:0000256" key="2">
    <source>
        <dbReference type="ARBA" id="ARBA00006889"/>
    </source>
</evidence>
<dbReference type="Gene3D" id="2.40.128.20">
    <property type="match status" value="1"/>
</dbReference>
<dbReference type="GO" id="GO:0036094">
    <property type="term" value="F:small molecule binding"/>
    <property type="evidence" value="ECO:0007669"/>
    <property type="project" value="InterPro"/>
</dbReference>
<dbReference type="InterPro" id="IPR002971">
    <property type="entry name" value="Maj_urinary"/>
</dbReference>
<organism evidence="8 9">
    <name type="scientific">Myodes glareolus</name>
    <name type="common">Bank vole</name>
    <name type="synonym">Clethrionomys glareolus</name>
    <dbReference type="NCBI Taxonomy" id="447135"/>
    <lineage>
        <taxon>Eukaryota</taxon>
        <taxon>Metazoa</taxon>
        <taxon>Chordata</taxon>
        <taxon>Craniata</taxon>
        <taxon>Vertebrata</taxon>
        <taxon>Euteleostomi</taxon>
        <taxon>Mammalia</taxon>
        <taxon>Eutheria</taxon>
        <taxon>Euarchontoglires</taxon>
        <taxon>Glires</taxon>
        <taxon>Rodentia</taxon>
        <taxon>Myomorpha</taxon>
        <taxon>Muroidea</taxon>
        <taxon>Cricetidae</taxon>
        <taxon>Arvicolinae</taxon>
        <taxon>Myodes</taxon>
    </lineage>
</organism>
<evidence type="ECO:0000256" key="4">
    <source>
        <dbReference type="ARBA" id="ARBA00022729"/>
    </source>
</evidence>
<dbReference type="AlphaFoldDB" id="A0AAW0HI82"/>
<dbReference type="Pfam" id="PF00061">
    <property type="entry name" value="Lipocalin"/>
    <property type="match status" value="1"/>
</dbReference>
<evidence type="ECO:0000313" key="9">
    <source>
        <dbReference type="Proteomes" id="UP001488838"/>
    </source>
</evidence>
<gene>
    <name evidence="8" type="ORF">U0070_015679</name>
</gene>
<keyword evidence="4 6" id="KW-0732">Signal</keyword>
<evidence type="ECO:0000256" key="3">
    <source>
        <dbReference type="ARBA" id="ARBA00022525"/>
    </source>
</evidence>
<dbReference type="InterPro" id="IPR002345">
    <property type="entry name" value="Lipocalin"/>
</dbReference>
<name>A0AAW0HI82_MYOGA</name>
<comment type="subcellular location">
    <subcellularLocation>
        <location evidence="1">Secreted</location>
    </subcellularLocation>
</comment>
<dbReference type="GO" id="GO:0005615">
    <property type="term" value="C:extracellular space"/>
    <property type="evidence" value="ECO:0007669"/>
    <property type="project" value="TreeGrafter"/>
</dbReference>
<evidence type="ECO:0000256" key="1">
    <source>
        <dbReference type="ARBA" id="ARBA00004613"/>
    </source>
</evidence>
<evidence type="ECO:0000259" key="7">
    <source>
        <dbReference type="Pfam" id="PF00061"/>
    </source>
</evidence>
<evidence type="ECO:0000256" key="6">
    <source>
        <dbReference type="SAM" id="SignalP"/>
    </source>
</evidence>
<reference evidence="8 9" key="1">
    <citation type="journal article" date="2023" name="bioRxiv">
        <title>Conserved and derived expression patterns and positive selection on dental genes reveal complex evolutionary context of ever-growing rodent molars.</title>
        <authorList>
            <person name="Calamari Z.T."/>
            <person name="Song A."/>
            <person name="Cohen E."/>
            <person name="Akter M."/>
            <person name="Roy R.D."/>
            <person name="Hallikas O."/>
            <person name="Christensen M.M."/>
            <person name="Li P."/>
            <person name="Marangoni P."/>
            <person name="Jernvall J."/>
            <person name="Klein O.D."/>
        </authorList>
    </citation>
    <scope>NUCLEOTIDE SEQUENCE [LARGE SCALE GENOMIC DNA]</scope>
    <source>
        <strain evidence="8">V071</strain>
    </source>
</reference>
<dbReference type="InterPro" id="IPR000566">
    <property type="entry name" value="Lipocln_cytosolic_FA-bd_dom"/>
</dbReference>
<protein>
    <recommendedName>
        <fullName evidence="7">Lipocalin/cytosolic fatty-acid binding domain-containing protein</fullName>
    </recommendedName>
</protein>
<keyword evidence="3" id="KW-0964">Secreted</keyword>
<accession>A0AAW0HI82</accession>
<feature type="chain" id="PRO_5043564432" description="Lipocalin/cytosolic fatty-acid binding domain-containing protein" evidence="6">
    <location>
        <begin position="17"/>
        <end position="183"/>
    </location>
</feature>
<dbReference type="SUPFAM" id="SSF50814">
    <property type="entry name" value="Lipocalins"/>
    <property type="match status" value="1"/>
</dbReference>
<evidence type="ECO:0000256" key="5">
    <source>
        <dbReference type="ARBA" id="ARBA00023157"/>
    </source>
</evidence>
<comment type="similarity">
    <text evidence="2">Belongs to the calycin superfamily. Lipocalin family.</text>
</comment>